<sequence>MGDFQYLNFPAGEPLPKFDSEGRVTLKTKPKTDVWRPPTRDDFNAPFMYKSLPVSKFESERPQASVVVADPWSDWSLLPLPESLEKQGRINLVVEREQKDGEFSSVLRVILVDGDNKGLPIREVTAAFHDVDEEQDILVGITVAKPQGEDELSATFDGFKIETSDVHLLARIDTAMGESQHDGSVHGSSEGAREREFYKYYEPYRHNHADFNVGQPWSSSEAIFVSFAQLCVHRLDCRRVIISFFDRKSQYLLAEATKTQGLPDDRSHADQNDPDNLWLGSCIRSRPALPCEWTMQQATDGPPSEGDVHIIPDVNDSPMKHSYPNLPAGPCFYAGMGIKSANGYVIGTLSAFDDGGTRHNLDKDQRSFLKNMAVIIQSSLENIRGREEHRRAARMVLGLGNFIEHKDGLHDWYTDVESGKQHQKRPDKVEGKIKHEQNVQEDLQVQESNTRQGSDQDEGGQTKTLHEQGDLRPQPSDLSEVGEEAQHSPPASLHDSGEKNMQPETTSNAQASPLCEGRTSTVVKELETTQQGDNNGNDQESALADSLLSTNVKKTFSRASNIIVEAIEVDSTVFFDASTGTFASALDEYQDLSDSEHNSSSISGSTSQTHCAILGSATSHDYPEHATEKPVIHQRFLQQLMRRHPNGKVFSLEDSLTSSQDSQPFAKDANLEDYHETLYPPEPALRDPQQRAARLRMRESEMRTLQKIFPNVRSLAFMPLWDNQRQRWFAAGFAMTRSPIRILHMDSEASFMRAFGNSVMSEVARLDAAMEDKAKSDLLSSISHELRSPLHGILGSSECLRESELNPSQEELVRTMEICGETLLDVIDNLLDYSKLNNFAKASRGATGRRNLRALPNSKTTPDQGMISLDIDLDLAAVTEEAMDSVFAGFDFSLASTSKDSPRTNVSNHNASDNVVLILDLAKLEHSSWRLRAQAGAWRRVVMNLCGNALKYTSKGFVCVSLSAESEKDERTHVVLKVTDSGKGMSPKYLNDQLFKPFAQEDPLRPGVGLGLSIVRKIVQEMDGNISVESVLGKGTEIKVDVCLDASPPSSVPEGPTNHVENFEGLTVGILAFADDYSINEEPTFQGRLDCSISRPYFDGMLSKLLKDWLRVDVTVSNKPATLRSVDILIADEKLLPQFEPILLRNEVASEPTGDVAFLRNVPILILCHTATSAQYHLRRFPGQANSQMVNFISQPFGPRKLSRALAQTMYRRGSGDNQPGNLEVKTQSSRRSSFDPTPRQNSQPGPALSIPMPKAEDHVERPDLPGSVGTGPDTGAIKVLHTHPIESGSLSRVSSHDPRQQLENSKEERAAVPTSAPAYRGKLNLLLVDDNAINLQILERYMKSKKHSFCTASDGVQALEAFVRTIPSKAATKYVPKDELEVQILSQAAQGSGNPYGAFDVILMDISMPVMDGLEACVRIRTFERACGLKKTTIVALTGLASSSAQHEAFRSGVDLFLTKPVRLKELTGILAARSEELKQAHIMGWDVRSRELFIDAYETMHKMDMKFDDLVCRGDICMSEMPYHVSDVRAWVGPDRVSELVGPTSR</sequence>
<dbReference type="CDD" id="cd00082">
    <property type="entry name" value="HisKA"/>
    <property type="match status" value="1"/>
</dbReference>
<dbReference type="SUPFAM" id="SSF47384">
    <property type="entry name" value="Homodimeric domain of signal transducing histidine kinase"/>
    <property type="match status" value="1"/>
</dbReference>
<evidence type="ECO:0000313" key="6">
    <source>
        <dbReference type="EMBL" id="KAF2149648.1"/>
    </source>
</evidence>
<dbReference type="CDD" id="cd17546">
    <property type="entry name" value="REC_hyHK_CKI1_RcsC-like"/>
    <property type="match status" value="1"/>
</dbReference>
<dbReference type="Gene3D" id="1.10.287.130">
    <property type="match status" value="1"/>
</dbReference>
<dbReference type="InterPro" id="IPR036890">
    <property type="entry name" value="HATPase_C_sf"/>
</dbReference>
<dbReference type="Pfam" id="PF00072">
    <property type="entry name" value="Response_reg"/>
    <property type="match status" value="1"/>
</dbReference>
<feature type="compositionally biased region" description="Polar residues" evidence="3">
    <location>
        <begin position="1216"/>
        <end position="1245"/>
    </location>
</feature>
<dbReference type="PANTHER" id="PTHR43719">
    <property type="entry name" value="TWO-COMPONENT HISTIDINE KINASE"/>
    <property type="match status" value="1"/>
</dbReference>
<dbReference type="InterPro" id="IPR003661">
    <property type="entry name" value="HisK_dim/P_dom"/>
</dbReference>
<dbReference type="PROSITE" id="PS50109">
    <property type="entry name" value="HIS_KIN"/>
    <property type="match status" value="1"/>
</dbReference>
<feature type="domain" description="Response regulatory" evidence="5">
    <location>
        <begin position="1325"/>
        <end position="1476"/>
    </location>
</feature>
<dbReference type="Gene3D" id="3.30.565.10">
    <property type="entry name" value="Histidine kinase-like ATPase, C-terminal domain"/>
    <property type="match status" value="1"/>
</dbReference>
<gene>
    <name evidence="6" type="ORF">K461DRAFT_271215</name>
</gene>
<proteinExistence type="predicted"/>
<dbReference type="PROSITE" id="PS50110">
    <property type="entry name" value="RESPONSE_REGULATORY"/>
    <property type="match status" value="1"/>
</dbReference>
<keyword evidence="7" id="KW-1185">Reference proteome</keyword>
<dbReference type="InterPro" id="IPR011006">
    <property type="entry name" value="CheY-like_superfamily"/>
</dbReference>
<comment type="caution">
    <text evidence="6">The sequence shown here is derived from an EMBL/GenBank/DDBJ whole genome shotgun (WGS) entry which is preliminary data.</text>
</comment>
<dbReference type="InterPro" id="IPR003594">
    <property type="entry name" value="HATPase_dom"/>
</dbReference>
<evidence type="ECO:0000259" key="5">
    <source>
        <dbReference type="PROSITE" id="PS50110"/>
    </source>
</evidence>
<dbReference type="InterPro" id="IPR001789">
    <property type="entry name" value="Sig_transdc_resp-reg_receiver"/>
</dbReference>
<dbReference type="Gene3D" id="3.40.50.2300">
    <property type="match status" value="1"/>
</dbReference>
<evidence type="ECO:0000256" key="1">
    <source>
        <dbReference type="ARBA" id="ARBA00022553"/>
    </source>
</evidence>
<feature type="compositionally biased region" description="Polar residues" evidence="3">
    <location>
        <begin position="502"/>
        <end position="511"/>
    </location>
</feature>
<dbReference type="InterPro" id="IPR005467">
    <property type="entry name" value="His_kinase_dom"/>
</dbReference>
<dbReference type="Proteomes" id="UP000799439">
    <property type="component" value="Unassembled WGS sequence"/>
</dbReference>
<evidence type="ECO:0000256" key="2">
    <source>
        <dbReference type="PROSITE-ProRule" id="PRU00169"/>
    </source>
</evidence>
<dbReference type="FunFam" id="1.10.287.130:FF:000023">
    <property type="entry name" value="Sensor histidine kinase/response regulator, putative"/>
    <property type="match status" value="1"/>
</dbReference>
<dbReference type="OrthoDB" id="60033at2759"/>
<feature type="compositionally biased region" description="Basic and acidic residues" evidence="3">
    <location>
        <begin position="1255"/>
        <end position="1264"/>
    </location>
</feature>
<evidence type="ECO:0000313" key="7">
    <source>
        <dbReference type="Proteomes" id="UP000799439"/>
    </source>
</evidence>
<dbReference type="Gene3D" id="2.60.120.200">
    <property type="match status" value="1"/>
</dbReference>
<evidence type="ECO:0000256" key="3">
    <source>
        <dbReference type="SAM" id="MobiDB-lite"/>
    </source>
</evidence>
<dbReference type="GO" id="GO:0000155">
    <property type="term" value="F:phosphorelay sensor kinase activity"/>
    <property type="evidence" value="ECO:0007669"/>
    <property type="project" value="InterPro"/>
</dbReference>
<dbReference type="EMBL" id="ML996091">
    <property type="protein sequence ID" value="KAF2149648.1"/>
    <property type="molecule type" value="Genomic_DNA"/>
</dbReference>
<dbReference type="InterPro" id="IPR036097">
    <property type="entry name" value="HisK_dim/P_sf"/>
</dbReference>
<dbReference type="InterPro" id="IPR029016">
    <property type="entry name" value="GAF-like_dom_sf"/>
</dbReference>
<feature type="domain" description="Histidine kinase" evidence="4">
    <location>
        <begin position="781"/>
        <end position="1046"/>
    </location>
</feature>
<dbReference type="SMART" id="SM00448">
    <property type="entry name" value="REC"/>
    <property type="match status" value="1"/>
</dbReference>
<dbReference type="SUPFAM" id="SSF55874">
    <property type="entry name" value="ATPase domain of HSP90 chaperone/DNA topoisomerase II/histidine kinase"/>
    <property type="match status" value="1"/>
</dbReference>
<dbReference type="SUPFAM" id="SSF52172">
    <property type="entry name" value="CheY-like"/>
    <property type="match status" value="1"/>
</dbReference>
<dbReference type="SMART" id="SM00387">
    <property type="entry name" value="HATPase_c"/>
    <property type="match status" value="1"/>
</dbReference>
<feature type="modified residue" description="4-aspartylphosphate" evidence="2">
    <location>
        <position position="1406"/>
    </location>
</feature>
<name>A0A9P4ITC5_9PEZI</name>
<dbReference type="Pfam" id="PF00512">
    <property type="entry name" value="HisKA"/>
    <property type="match status" value="1"/>
</dbReference>
<feature type="region of interest" description="Disordered" evidence="3">
    <location>
        <begin position="438"/>
        <end position="517"/>
    </location>
</feature>
<keyword evidence="1 2" id="KW-0597">Phosphoprotein</keyword>
<organism evidence="6 7">
    <name type="scientific">Myriangium duriaei CBS 260.36</name>
    <dbReference type="NCBI Taxonomy" id="1168546"/>
    <lineage>
        <taxon>Eukaryota</taxon>
        <taxon>Fungi</taxon>
        <taxon>Dikarya</taxon>
        <taxon>Ascomycota</taxon>
        <taxon>Pezizomycotina</taxon>
        <taxon>Dothideomycetes</taxon>
        <taxon>Dothideomycetidae</taxon>
        <taxon>Myriangiales</taxon>
        <taxon>Myriangiaceae</taxon>
        <taxon>Myriangium</taxon>
    </lineage>
</organism>
<feature type="region of interest" description="Disordered" evidence="3">
    <location>
        <begin position="1212"/>
        <end position="1316"/>
    </location>
</feature>
<dbReference type="SMART" id="SM00388">
    <property type="entry name" value="HisKA"/>
    <property type="match status" value="1"/>
</dbReference>
<evidence type="ECO:0008006" key="8">
    <source>
        <dbReference type="Google" id="ProtNLM"/>
    </source>
</evidence>
<protein>
    <recommendedName>
        <fullName evidence="8">Histidine kinase</fullName>
    </recommendedName>
</protein>
<dbReference type="Pfam" id="PF02518">
    <property type="entry name" value="HATPase_c"/>
    <property type="match status" value="1"/>
</dbReference>
<feature type="compositionally biased region" description="Polar residues" evidence="3">
    <location>
        <begin position="440"/>
        <end position="463"/>
    </location>
</feature>
<feature type="compositionally biased region" description="Basic and acidic residues" evidence="3">
    <location>
        <begin position="1295"/>
        <end position="1311"/>
    </location>
</feature>
<dbReference type="PANTHER" id="PTHR43719:SF69">
    <property type="entry name" value="HISTIDINE KINASE G7"/>
    <property type="match status" value="1"/>
</dbReference>
<dbReference type="PRINTS" id="PR00344">
    <property type="entry name" value="BCTRLSENSOR"/>
</dbReference>
<accession>A0A9P4ITC5</accession>
<dbReference type="Gene3D" id="3.30.450.40">
    <property type="match status" value="1"/>
</dbReference>
<reference evidence="6" key="1">
    <citation type="journal article" date="2020" name="Stud. Mycol.">
        <title>101 Dothideomycetes genomes: a test case for predicting lifestyles and emergence of pathogens.</title>
        <authorList>
            <person name="Haridas S."/>
            <person name="Albert R."/>
            <person name="Binder M."/>
            <person name="Bloem J."/>
            <person name="Labutti K."/>
            <person name="Salamov A."/>
            <person name="Andreopoulos B."/>
            <person name="Baker S."/>
            <person name="Barry K."/>
            <person name="Bills G."/>
            <person name="Bluhm B."/>
            <person name="Cannon C."/>
            <person name="Castanera R."/>
            <person name="Culley D."/>
            <person name="Daum C."/>
            <person name="Ezra D."/>
            <person name="Gonzalez J."/>
            <person name="Henrissat B."/>
            <person name="Kuo A."/>
            <person name="Liang C."/>
            <person name="Lipzen A."/>
            <person name="Lutzoni F."/>
            <person name="Magnuson J."/>
            <person name="Mondo S."/>
            <person name="Nolan M."/>
            <person name="Ohm R."/>
            <person name="Pangilinan J."/>
            <person name="Park H.-J."/>
            <person name="Ramirez L."/>
            <person name="Alfaro M."/>
            <person name="Sun H."/>
            <person name="Tritt A."/>
            <person name="Yoshinaga Y."/>
            <person name="Zwiers L.-H."/>
            <person name="Turgeon B."/>
            <person name="Goodwin S."/>
            <person name="Spatafora J."/>
            <person name="Crous P."/>
            <person name="Grigoriev I."/>
        </authorList>
    </citation>
    <scope>NUCLEOTIDE SEQUENCE</scope>
    <source>
        <strain evidence="6">CBS 260.36</strain>
    </source>
</reference>
<evidence type="ECO:0000259" key="4">
    <source>
        <dbReference type="PROSITE" id="PS50109"/>
    </source>
</evidence>
<dbReference type="InterPro" id="IPR004358">
    <property type="entry name" value="Sig_transdc_His_kin-like_C"/>
</dbReference>
<dbReference type="SUPFAM" id="SSF55781">
    <property type="entry name" value="GAF domain-like"/>
    <property type="match status" value="1"/>
</dbReference>
<dbReference type="InterPro" id="IPR050956">
    <property type="entry name" value="2C_system_His_kinase"/>
</dbReference>